<reference evidence="1 2" key="1">
    <citation type="journal article" date="2016" name="Nat. Commun.">
        <title>Thousands of microbial genomes shed light on interconnected biogeochemical processes in an aquifer system.</title>
        <authorList>
            <person name="Anantharaman K."/>
            <person name="Brown C.T."/>
            <person name="Hug L.A."/>
            <person name="Sharon I."/>
            <person name="Castelle C.J."/>
            <person name="Probst A.J."/>
            <person name="Thomas B.C."/>
            <person name="Singh A."/>
            <person name="Wilkins M.J."/>
            <person name="Karaoz U."/>
            <person name="Brodie E.L."/>
            <person name="Williams K.H."/>
            <person name="Hubbard S.S."/>
            <person name="Banfield J.F."/>
        </authorList>
    </citation>
    <scope>NUCLEOTIDE SEQUENCE [LARGE SCALE GENOMIC DNA]</scope>
</reference>
<accession>A0A1G1Y1T3</accession>
<dbReference type="InterPro" id="IPR050194">
    <property type="entry name" value="Glycosyltransferase_grp1"/>
</dbReference>
<dbReference type="GO" id="GO:0016757">
    <property type="term" value="F:glycosyltransferase activity"/>
    <property type="evidence" value="ECO:0007669"/>
    <property type="project" value="TreeGrafter"/>
</dbReference>
<dbReference type="SUPFAM" id="SSF53756">
    <property type="entry name" value="UDP-Glycosyltransferase/glycogen phosphorylase"/>
    <property type="match status" value="1"/>
</dbReference>
<dbReference type="Proteomes" id="UP000178385">
    <property type="component" value="Unassembled WGS sequence"/>
</dbReference>
<organism evidence="1 2">
    <name type="scientific">Candidatus Buchananbacteria bacterium RIFCSPHIGHO2_01_FULL_47_11b</name>
    <dbReference type="NCBI Taxonomy" id="1797537"/>
    <lineage>
        <taxon>Bacteria</taxon>
        <taxon>Candidatus Buchananiibacteriota</taxon>
    </lineage>
</organism>
<dbReference type="PANTHER" id="PTHR45947">
    <property type="entry name" value="SULFOQUINOVOSYL TRANSFERASE SQD2"/>
    <property type="match status" value="1"/>
</dbReference>
<dbReference type="Pfam" id="PF13692">
    <property type="entry name" value="Glyco_trans_1_4"/>
    <property type="match status" value="1"/>
</dbReference>
<dbReference type="EMBL" id="MHIG01000034">
    <property type="protein sequence ID" value="OGY46293.1"/>
    <property type="molecule type" value="Genomic_DNA"/>
</dbReference>
<proteinExistence type="predicted"/>
<evidence type="ECO:0008006" key="3">
    <source>
        <dbReference type="Google" id="ProtNLM"/>
    </source>
</evidence>
<comment type="caution">
    <text evidence="1">The sequence shown here is derived from an EMBL/GenBank/DDBJ whole genome shotgun (WGS) entry which is preliminary data.</text>
</comment>
<gene>
    <name evidence="1" type="ORF">A2840_02390</name>
</gene>
<evidence type="ECO:0000313" key="2">
    <source>
        <dbReference type="Proteomes" id="UP000178385"/>
    </source>
</evidence>
<name>A0A1G1Y1T3_9BACT</name>
<sequence>MPNEKAHGIQMAKMCEAFIQAGADLTLVVPSRGSGGLQQFYGLACEIPLRRLPVWNLQFLGPIGYRLTALQFALGSLLYVWSRALSGERFVVYTIDMDSFSFALLAWVPCPSCAEMHSTKRSNFLVRSFFKRTRIIATNRLIGDGLAQTFGLSPERVRIEPNGVDESVLQNTMSSQEARTMLALSPDKPFALYAGRFYEWKGLEILTDAAASSPLPIYLVGGTREEYERVTKKSGALLHFAGARPVGEMPLWFAAADVLLLLGTAKNEYSYRYTSPMKIFEYLAASRPTVASRTPATISIMQENTAFWYEPDNVRSLVHAIHEAYTSPEAEAKIRAGYALATAHTWRRRAERILAFCASIGENTSTP</sequence>
<dbReference type="Gene3D" id="3.40.50.2000">
    <property type="entry name" value="Glycogen Phosphorylase B"/>
    <property type="match status" value="2"/>
</dbReference>
<protein>
    <recommendedName>
        <fullName evidence="3">Glycosyltransferase subfamily 4-like N-terminal domain-containing protein</fullName>
    </recommendedName>
</protein>
<dbReference type="PANTHER" id="PTHR45947:SF3">
    <property type="entry name" value="SULFOQUINOVOSYL TRANSFERASE SQD2"/>
    <property type="match status" value="1"/>
</dbReference>
<dbReference type="CDD" id="cd03801">
    <property type="entry name" value="GT4_PimA-like"/>
    <property type="match status" value="1"/>
</dbReference>
<evidence type="ECO:0000313" key="1">
    <source>
        <dbReference type="EMBL" id="OGY46293.1"/>
    </source>
</evidence>
<dbReference type="AlphaFoldDB" id="A0A1G1Y1T3"/>